<proteinExistence type="predicted"/>
<protein>
    <submittedName>
        <fullName evidence="1">Uncharacterized protein</fullName>
    </submittedName>
</protein>
<gene>
    <name evidence="1" type="ORF">UX78_C0007G0034</name>
</gene>
<dbReference type="Proteomes" id="UP000034607">
    <property type="component" value="Unassembled WGS sequence"/>
</dbReference>
<comment type="caution">
    <text evidence="1">The sequence shown here is derived from an EMBL/GenBank/DDBJ whole genome shotgun (WGS) entry which is preliminary data.</text>
</comment>
<sequence length="70" mass="8072">MKTPRPIPALKISALYRTLEEEKRKFMVSLLPFSRRDSNLAATAYGVVLGIQWCQTEISKIFPDLEEMKN</sequence>
<dbReference type="EMBL" id="LCNM01000007">
    <property type="protein sequence ID" value="KKU56508.1"/>
    <property type="molecule type" value="Genomic_DNA"/>
</dbReference>
<name>A0A0G1TQQ7_9BACT</name>
<reference evidence="1 2" key="1">
    <citation type="journal article" date="2015" name="Nature">
        <title>rRNA introns, odd ribosomes, and small enigmatic genomes across a large radiation of phyla.</title>
        <authorList>
            <person name="Brown C.T."/>
            <person name="Hug L.A."/>
            <person name="Thomas B.C."/>
            <person name="Sharon I."/>
            <person name="Castelle C.J."/>
            <person name="Singh A."/>
            <person name="Wilkins M.J."/>
            <person name="Williams K.H."/>
            <person name="Banfield J.F."/>
        </authorList>
    </citation>
    <scope>NUCLEOTIDE SEQUENCE [LARGE SCALE GENOMIC DNA]</scope>
</reference>
<evidence type="ECO:0000313" key="1">
    <source>
        <dbReference type="EMBL" id="KKU56508.1"/>
    </source>
</evidence>
<accession>A0A0G1TQQ7</accession>
<evidence type="ECO:0000313" key="2">
    <source>
        <dbReference type="Proteomes" id="UP000034607"/>
    </source>
</evidence>
<dbReference type="AlphaFoldDB" id="A0A0G1TQQ7"/>
<organism evidence="1 2">
    <name type="scientific">Candidatus Amesbacteria bacterium GW2011_GWA2_47_11</name>
    <dbReference type="NCBI Taxonomy" id="1618357"/>
    <lineage>
        <taxon>Bacteria</taxon>
        <taxon>Candidatus Amesiibacteriota</taxon>
    </lineage>
</organism>